<protein>
    <submittedName>
        <fullName evidence="2">Tripartite tricarboxylate transporter substrate binding protein</fullName>
    </submittedName>
</protein>
<dbReference type="CDD" id="cd07012">
    <property type="entry name" value="PBP2_Bug_TTT"/>
    <property type="match status" value="1"/>
</dbReference>
<evidence type="ECO:0000313" key="2">
    <source>
        <dbReference type="EMBL" id="PIM79477.1"/>
    </source>
</evidence>
<dbReference type="InterPro" id="IPR042100">
    <property type="entry name" value="Bug_dom1"/>
</dbReference>
<evidence type="ECO:0000313" key="3">
    <source>
        <dbReference type="Proteomes" id="UP000229011"/>
    </source>
</evidence>
<dbReference type="EMBL" id="PEQY01000001">
    <property type="protein sequence ID" value="PIM79477.1"/>
    <property type="molecule type" value="Genomic_DNA"/>
</dbReference>
<dbReference type="Gene3D" id="3.40.190.150">
    <property type="entry name" value="Bordetella uptake gene, domain 1"/>
    <property type="match status" value="1"/>
</dbReference>
<evidence type="ECO:0000256" key="1">
    <source>
        <dbReference type="ARBA" id="ARBA00006987"/>
    </source>
</evidence>
<comment type="caution">
    <text evidence="2">The sequence shown here is derived from an EMBL/GenBank/DDBJ whole genome shotgun (WGS) entry which is preliminary data.</text>
</comment>
<comment type="similarity">
    <text evidence="1">Belongs to the UPF0065 (bug) family.</text>
</comment>
<proteinExistence type="inferred from homology"/>
<dbReference type="PIRSF" id="PIRSF017082">
    <property type="entry name" value="YflP"/>
    <property type="match status" value="1"/>
</dbReference>
<organism evidence="2 3">
    <name type="scientific">Fusobacterium pseudoperiodonticum</name>
    <dbReference type="NCBI Taxonomy" id="2663009"/>
    <lineage>
        <taxon>Bacteria</taxon>
        <taxon>Fusobacteriati</taxon>
        <taxon>Fusobacteriota</taxon>
        <taxon>Fusobacteriia</taxon>
        <taxon>Fusobacteriales</taxon>
        <taxon>Fusobacteriaceae</taxon>
        <taxon>Fusobacterium</taxon>
    </lineage>
</organism>
<dbReference type="Proteomes" id="UP000229011">
    <property type="component" value="Unassembled WGS sequence"/>
</dbReference>
<sequence>MEVFMKKIILLLGLIFSLVTFGKDYPSKNINLVVPFSAGGGTDAVARKLASIMEKDLGKPVVIINKTGGAGAVGMTFGAKAKKDGYTVTMITREIISLPIMKLSPVTYKDFELVSLVNLDPAVLLVEKDSKYKTFDDLINDAKKNPEKIKFASTAKPNFYVLAIEKEIGVKFNHIPYNGAGEVVPALLGKHADFTLVGPGEAMGQIKSGQFRVLGVMSDNRLESLKDVKTLKEMGYNITSGTWRGIAVPKGTPKEVIDTLNASIKKAVESKDFIDFMNKANYGIKYLSPKEFENFIINDSKTIEKILK</sequence>
<dbReference type="InterPro" id="IPR005064">
    <property type="entry name" value="BUG"/>
</dbReference>
<dbReference type="AlphaFoldDB" id="A0A2G9EEW5"/>
<dbReference type="PANTHER" id="PTHR42928">
    <property type="entry name" value="TRICARBOXYLATE-BINDING PROTEIN"/>
    <property type="match status" value="1"/>
</dbReference>
<reference evidence="2 3" key="1">
    <citation type="submission" date="2017-11" db="EMBL/GenBank/DDBJ databases">
        <title>Genome sequencing of Fusobacterium periodonticum KCOM 1259.</title>
        <authorList>
            <person name="Kook J.-K."/>
            <person name="Park S.-N."/>
            <person name="Lim Y.K."/>
        </authorList>
    </citation>
    <scope>NUCLEOTIDE SEQUENCE [LARGE SCALE GENOMIC DNA]</scope>
    <source>
        <strain evidence="2 3">KCOM 1259</strain>
    </source>
</reference>
<gene>
    <name evidence="2" type="ORF">CTM71_03055</name>
</gene>
<name>A0A2G9EEW5_9FUSO</name>
<dbReference type="Gene3D" id="3.40.190.10">
    <property type="entry name" value="Periplasmic binding protein-like II"/>
    <property type="match status" value="1"/>
</dbReference>
<dbReference type="Pfam" id="PF03401">
    <property type="entry name" value="TctC"/>
    <property type="match status" value="1"/>
</dbReference>
<dbReference type="PANTHER" id="PTHR42928:SF5">
    <property type="entry name" value="BLR1237 PROTEIN"/>
    <property type="match status" value="1"/>
</dbReference>
<accession>A0A2G9EEW5</accession>
<dbReference type="SUPFAM" id="SSF53850">
    <property type="entry name" value="Periplasmic binding protein-like II"/>
    <property type="match status" value="1"/>
</dbReference>